<dbReference type="EMBL" id="JACVVD010000003">
    <property type="protein sequence ID" value="MBD0380664.1"/>
    <property type="molecule type" value="Genomic_DNA"/>
</dbReference>
<dbReference type="AlphaFoldDB" id="A0A926QJN4"/>
<evidence type="ECO:0000313" key="2">
    <source>
        <dbReference type="Proteomes" id="UP000650466"/>
    </source>
</evidence>
<keyword evidence="1" id="KW-0282">Flagellum</keyword>
<reference evidence="1" key="1">
    <citation type="submission" date="2020-09" db="EMBL/GenBank/DDBJ databases">
        <title>Draft Genome Sequence of Paenibacillus sp. WST5.</title>
        <authorList>
            <person name="Bao Z."/>
        </authorList>
    </citation>
    <scope>NUCLEOTIDE SEQUENCE</scope>
    <source>
        <strain evidence="1">WST5</strain>
    </source>
</reference>
<comment type="caution">
    <text evidence="1">The sequence shown here is derived from an EMBL/GenBank/DDBJ whole genome shotgun (WGS) entry which is preliminary data.</text>
</comment>
<sequence>MTISQLSVANCPLCGKVFQKKLRNQCADCSRDLDFLLNSCLDYLRKNHRSSCEEVSAATGVTKEQLTTWMKEGKLLLSDYPNLHYACASCARPIRKHKLCTDCIARLNKDIRELHAKERPIQVRREKAVSAVGGFQIRERLNGV</sequence>
<keyword evidence="2" id="KW-1185">Reference proteome</keyword>
<dbReference type="RefSeq" id="WP_188174444.1">
    <property type="nucleotide sequence ID" value="NZ_JACVVD010000003.1"/>
</dbReference>
<gene>
    <name evidence="1" type="ORF">ICC18_11105</name>
</gene>
<dbReference type="Proteomes" id="UP000650466">
    <property type="component" value="Unassembled WGS sequence"/>
</dbReference>
<organism evidence="1 2">
    <name type="scientific">Paenibacillus sedimenti</name>
    <dbReference type="NCBI Taxonomy" id="2770274"/>
    <lineage>
        <taxon>Bacteria</taxon>
        <taxon>Bacillati</taxon>
        <taxon>Bacillota</taxon>
        <taxon>Bacilli</taxon>
        <taxon>Bacillales</taxon>
        <taxon>Paenibacillaceae</taxon>
        <taxon>Paenibacillus</taxon>
    </lineage>
</organism>
<protein>
    <submittedName>
        <fullName evidence="1">Flagellar protein</fullName>
    </submittedName>
</protein>
<keyword evidence="1" id="KW-0969">Cilium</keyword>
<accession>A0A926QJN4</accession>
<proteinExistence type="predicted"/>
<evidence type="ECO:0000313" key="1">
    <source>
        <dbReference type="EMBL" id="MBD0380664.1"/>
    </source>
</evidence>
<keyword evidence="1" id="KW-0966">Cell projection</keyword>
<name>A0A926QJN4_9BACL</name>